<feature type="domain" description="HipA-like C-terminal" evidence="4">
    <location>
        <begin position="157"/>
        <end position="381"/>
    </location>
</feature>
<keyword evidence="2" id="KW-0808">Transferase</keyword>
<dbReference type="Proteomes" id="UP000035963">
    <property type="component" value="Unassembled WGS sequence"/>
</dbReference>
<name>A0A0J1CJE1_9BURK</name>
<dbReference type="EMBL" id="AEJF01000237">
    <property type="protein sequence ID" value="KLU20827.1"/>
    <property type="molecule type" value="Genomic_DNA"/>
</dbReference>
<sequence length="425" mass="46801">MSTSSSLKPAPPFELEKLFDKIRQLDVHTPQGVAGLLAKESTFVFNYGDVEPDAAVSLTMPVRRKSYSSGALMNIFAMNRPEGYLRYIIEEKLARFGTPSDMFLLFLAGRNQIGRLTYALHGETVPEGEGERLDELLSSPSGQLFERLVSKYALGSGISGVQPKTVVPLVSDAPASATTLDAHAALPLTTVIVKAEGDDYAGVARNEFLCMSVAREAGFEVPDFWLSNDGLLFVMARFDRAPDGTALGFEDMSVLTGNDKYRGSYEMIARAVEVYTGADFRAQSIRLFERVALSCFLRDGDAHMKNIGIVYADPTGPRRLAPIYDVVCTGIYPLLDGRMALNLNKSKVFPVPAQLVAYGERLGLKRAEAEAILLRIDQAFETVAERFSHDDRYKTDDLLAQIRDVIRRTGAIPVARAKRPAFRLP</sequence>
<dbReference type="InterPro" id="IPR012893">
    <property type="entry name" value="HipA-like_C"/>
</dbReference>
<comment type="similarity">
    <text evidence="1">Belongs to the HipA Ser/Thr kinase family.</text>
</comment>
<evidence type="ECO:0000313" key="6">
    <source>
        <dbReference type="EMBL" id="KLU20827.1"/>
    </source>
</evidence>
<dbReference type="PANTHER" id="PTHR37419">
    <property type="entry name" value="SERINE/THREONINE-PROTEIN KINASE TOXIN HIPA"/>
    <property type="match status" value="1"/>
</dbReference>
<dbReference type="RefSeq" id="WP_047897581.1">
    <property type="nucleotide sequence ID" value="NZ_AEJF01000237.1"/>
</dbReference>
<dbReference type="InterPro" id="IPR052028">
    <property type="entry name" value="HipA_Ser/Thr_kinase"/>
</dbReference>
<protein>
    <recommendedName>
        <fullName evidence="8">Phosphatidylinositol kinase</fullName>
    </recommendedName>
</protein>
<dbReference type="GO" id="GO:0005829">
    <property type="term" value="C:cytosol"/>
    <property type="evidence" value="ECO:0007669"/>
    <property type="project" value="TreeGrafter"/>
</dbReference>
<feature type="domain" description="HipA N-terminal subdomain 1" evidence="5">
    <location>
        <begin position="25"/>
        <end position="118"/>
    </location>
</feature>
<evidence type="ECO:0000259" key="5">
    <source>
        <dbReference type="Pfam" id="PF13657"/>
    </source>
</evidence>
<dbReference type="OrthoDB" id="9805913at2"/>
<dbReference type="Pfam" id="PF13657">
    <property type="entry name" value="Couple_hipA"/>
    <property type="match status" value="1"/>
</dbReference>
<evidence type="ECO:0008006" key="8">
    <source>
        <dbReference type="Google" id="ProtNLM"/>
    </source>
</evidence>
<evidence type="ECO:0000256" key="3">
    <source>
        <dbReference type="ARBA" id="ARBA00022777"/>
    </source>
</evidence>
<dbReference type="InterPro" id="IPR017508">
    <property type="entry name" value="HipA_N1"/>
</dbReference>
<evidence type="ECO:0000256" key="2">
    <source>
        <dbReference type="ARBA" id="ARBA00022679"/>
    </source>
</evidence>
<evidence type="ECO:0000256" key="1">
    <source>
        <dbReference type="ARBA" id="ARBA00010164"/>
    </source>
</evidence>
<dbReference type="PANTHER" id="PTHR37419:SF1">
    <property type="entry name" value="SERINE_THREONINE-PROTEIN KINASE TOXIN HIPA"/>
    <property type="match status" value="1"/>
</dbReference>
<evidence type="ECO:0000313" key="7">
    <source>
        <dbReference type="Proteomes" id="UP000035963"/>
    </source>
</evidence>
<proteinExistence type="inferred from homology"/>
<dbReference type="AlphaFoldDB" id="A0A0J1CJE1"/>
<organism evidence="6 7">
    <name type="scientific">Caballeronia mineralivorans PML1(12)</name>
    <dbReference type="NCBI Taxonomy" id="908627"/>
    <lineage>
        <taxon>Bacteria</taxon>
        <taxon>Pseudomonadati</taxon>
        <taxon>Pseudomonadota</taxon>
        <taxon>Betaproteobacteria</taxon>
        <taxon>Burkholderiales</taxon>
        <taxon>Burkholderiaceae</taxon>
        <taxon>Caballeronia</taxon>
    </lineage>
</organism>
<dbReference type="Pfam" id="PF07804">
    <property type="entry name" value="HipA_C"/>
    <property type="match status" value="1"/>
</dbReference>
<accession>A0A0J1CJE1</accession>
<reference evidence="6 7" key="1">
    <citation type="journal article" date="2015" name="Genome Announc.">
        <title>Draft Genome Sequence of Burkholderia sp. Strain PML1(12), an Ectomycorrhizosphere-Inhabiting Bacterium with Effective Mineral-Weathering Ability.</title>
        <authorList>
            <person name="Uroz S."/>
            <person name="Oger P."/>
        </authorList>
    </citation>
    <scope>NUCLEOTIDE SEQUENCE [LARGE SCALE GENOMIC DNA]</scope>
    <source>
        <strain evidence="7">PML1(12)</strain>
    </source>
</reference>
<keyword evidence="7" id="KW-1185">Reference proteome</keyword>
<evidence type="ECO:0000259" key="4">
    <source>
        <dbReference type="Pfam" id="PF07804"/>
    </source>
</evidence>
<dbReference type="GO" id="GO:0004674">
    <property type="term" value="F:protein serine/threonine kinase activity"/>
    <property type="evidence" value="ECO:0007669"/>
    <property type="project" value="TreeGrafter"/>
</dbReference>
<comment type="caution">
    <text evidence="6">The sequence shown here is derived from an EMBL/GenBank/DDBJ whole genome shotgun (WGS) entry which is preliminary data.</text>
</comment>
<keyword evidence="3" id="KW-0418">Kinase</keyword>
<dbReference type="PATRIC" id="fig|908627.4.peg.8734"/>
<gene>
    <name evidence="6" type="ORF">EOS_39005</name>
</gene>